<dbReference type="InterPro" id="IPR023210">
    <property type="entry name" value="NADP_OxRdtase_dom"/>
</dbReference>
<gene>
    <name evidence="5" type="ORF">QVN30_03550</name>
</gene>
<keyword evidence="1" id="KW-0479">Metal-binding</keyword>
<dbReference type="InterPro" id="IPR036812">
    <property type="entry name" value="NAD(P)_OxRdtase_dom_sf"/>
</dbReference>
<evidence type="ECO:0000256" key="1">
    <source>
        <dbReference type="ARBA" id="ARBA00022723"/>
    </source>
</evidence>
<dbReference type="PROSITE" id="PS00198">
    <property type="entry name" value="4FE4S_FER_1"/>
    <property type="match status" value="1"/>
</dbReference>
<dbReference type="InterPro" id="IPR017896">
    <property type="entry name" value="4Fe4S_Fe-S-bd"/>
</dbReference>
<keyword evidence="6" id="KW-1185">Reference proteome</keyword>
<protein>
    <submittedName>
        <fullName evidence="5">Aldo/keto reductase</fullName>
    </submittedName>
</protein>
<keyword evidence="3" id="KW-0411">Iron-sulfur</keyword>
<dbReference type="InterPro" id="IPR053135">
    <property type="entry name" value="AKR2_Oxidoreductase"/>
</dbReference>
<dbReference type="PANTHER" id="PTHR43312">
    <property type="entry name" value="D-THREO-ALDOSE 1-DEHYDROGENASE"/>
    <property type="match status" value="1"/>
</dbReference>
<dbReference type="SUPFAM" id="SSF46548">
    <property type="entry name" value="alpha-helical ferredoxin"/>
    <property type="match status" value="1"/>
</dbReference>
<sequence>MEYRVLPHGGEKISVIGLGSASIHNADAAEVERTYDAAIDAGVNHFDFIPSESAPFEAMGRVLGRHRERVRIQVHIGALYGSGAYGWTTEAAPAIAEFERRLATIGTDYADFGFIHCIDEDADLDRVMNGGIWDYAQARHVDGTIRHLAFSTHNPHIARRLLATGAFDLAMFSLNPMYDYTDESEYGRGEASDRMALLQEFERAGVGVSVMKPFAGGQLLDAAQSPFSRALTRTQCIQYALDRPGVLTVLPGVRGEADLRELLSYLDATPEERDYSVLADMAPQSREARCVYCNHCQPCPAGIQIGLVNKYYDLALVGDELAAEHYRNLEHHAGECIGCGHCDSRCPFGVAQSERMGIIADHFGL</sequence>
<dbReference type="InterPro" id="IPR017900">
    <property type="entry name" value="4Fe4S_Fe_S_CS"/>
</dbReference>
<organism evidence="5 6">
    <name type="scientific">Collinsella ihumii</name>
    <dbReference type="NCBI Taxonomy" id="1720204"/>
    <lineage>
        <taxon>Bacteria</taxon>
        <taxon>Bacillati</taxon>
        <taxon>Actinomycetota</taxon>
        <taxon>Coriobacteriia</taxon>
        <taxon>Coriobacteriales</taxon>
        <taxon>Coriobacteriaceae</taxon>
        <taxon>Collinsella</taxon>
    </lineage>
</organism>
<comment type="caution">
    <text evidence="5">The sequence shown here is derived from an EMBL/GenBank/DDBJ whole genome shotgun (WGS) entry which is preliminary data.</text>
</comment>
<feature type="domain" description="4Fe-4S ferredoxin-type" evidence="4">
    <location>
        <begin position="327"/>
        <end position="356"/>
    </location>
</feature>
<evidence type="ECO:0000259" key="4">
    <source>
        <dbReference type="PROSITE" id="PS51379"/>
    </source>
</evidence>
<dbReference type="Proteomes" id="UP001168435">
    <property type="component" value="Unassembled WGS sequence"/>
</dbReference>
<dbReference type="PANTHER" id="PTHR43312:SF1">
    <property type="entry name" value="NADP-DEPENDENT OXIDOREDUCTASE DOMAIN-CONTAINING PROTEIN"/>
    <property type="match status" value="1"/>
</dbReference>
<evidence type="ECO:0000256" key="3">
    <source>
        <dbReference type="ARBA" id="ARBA00023014"/>
    </source>
</evidence>
<dbReference type="Pfam" id="PF13183">
    <property type="entry name" value="Fer4_8"/>
    <property type="match status" value="1"/>
</dbReference>
<dbReference type="EMBL" id="JAUEIQ010000002">
    <property type="protein sequence ID" value="MDN0063377.1"/>
    <property type="molecule type" value="Genomic_DNA"/>
</dbReference>
<dbReference type="Pfam" id="PF00248">
    <property type="entry name" value="Aldo_ket_red"/>
    <property type="match status" value="1"/>
</dbReference>
<reference evidence="5" key="2">
    <citation type="submission" date="2024-05" db="EMBL/GenBank/DDBJ databases">
        <title>Identification and characterization of horizontal gene transfer across gut microbiota members of farm animals based on homology search.</title>
        <authorList>
            <person name="Schwarzerova J."/>
            <person name="Nykrynova M."/>
            <person name="Jureckova K."/>
            <person name="Cejkova D."/>
            <person name="Rychlik I."/>
        </authorList>
    </citation>
    <scope>NUCLEOTIDE SEQUENCE</scope>
    <source>
        <strain evidence="5">176_SSukc20</strain>
    </source>
</reference>
<reference evidence="5" key="1">
    <citation type="submission" date="2023-06" db="EMBL/GenBank/DDBJ databases">
        <authorList>
            <person name="Zeman M."/>
            <person name="Kubasova T."/>
            <person name="Jahodarova E."/>
            <person name="Nykrynova M."/>
            <person name="Rychlik I."/>
        </authorList>
    </citation>
    <scope>NUCLEOTIDE SEQUENCE</scope>
    <source>
        <strain evidence="5">176_SSukc20</strain>
    </source>
</reference>
<dbReference type="CDD" id="cd19100">
    <property type="entry name" value="AKR_unchar"/>
    <property type="match status" value="1"/>
</dbReference>
<dbReference type="RefSeq" id="WP_289835497.1">
    <property type="nucleotide sequence ID" value="NZ_JAUEIQ010000002.1"/>
</dbReference>
<evidence type="ECO:0000313" key="5">
    <source>
        <dbReference type="EMBL" id="MDN0063377.1"/>
    </source>
</evidence>
<accession>A0ABT7XDU9</accession>
<dbReference type="Gene3D" id="3.20.20.100">
    <property type="entry name" value="NADP-dependent oxidoreductase domain"/>
    <property type="match status" value="1"/>
</dbReference>
<evidence type="ECO:0000313" key="6">
    <source>
        <dbReference type="Proteomes" id="UP001168435"/>
    </source>
</evidence>
<dbReference type="PROSITE" id="PS51379">
    <property type="entry name" value="4FE4S_FER_2"/>
    <property type="match status" value="1"/>
</dbReference>
<evidence type="ECO:0000256" key="2">
    <source>
        <dbReference type="ARBA" id="ARBA00023004"/>
    </source>
</evidence>
<keyword evidence="2" id="KW-0408">Iron</keyword>
<dbReference type="SUPFAM" id="SSF51430">
    <property type="entry name" value="NAD(P)-linked oxidoreductase"/>
    <property type="match status" value="1"/>
</dbReference>
<proteinExistence type="predicted"/>
<name>A0ABT7XDU9_9ACTN</name>